<gene>
    <name evidence="2" type="ORF">SAMN02745941_03425</name>
</gene>
<evidence type="ECO:0000313" key="3">
    <source>
        <dbReference type="Proteomes" id="UP000184241"/>
    </source>
</evidence>
<evidence type="ECO:0000313" key="2">
    <source>
        <dbReference type="EMBL" id="SHI27980.1"/>
    </source>
</evidence>
<accession>A0A1M5ZUQ6</accession>
<sequence length="307" mass="31632">MSNIALQIERLAGGNIDSGSNVIFDNIVYSSGNISYNPANGVITFNEAGRYVLDWWVTTQTSTSPGFVVFSAVSSQGDNLEGNSPTKTGEVVGVGIVDVASAPVTLTIDYTGSGTAILGTSVPVKATLVIIQDDIVPPTGITGSTGVTGSTGETGVTGATGVTGETGTTGATGSIASALSFANTAGTIAVFPPLNTVVTVVSVAVPVTTGDELKIDFVIYIENVTEGSSEQTFETRLYRDGTLINTITIQRSISSAGPQTFQIPNTYVDTAVATIASTYEVRVIFTTAMNITSASAINRNMNIINFL</sequence>
<dbReference type="EMBL" id="FQXU01000011">
    <property type="protein sequence ID" value="SHI27980.1"/>
    <property type="molecule type" value="Genomic_DNA"/>
</dbReference>
<reference evidence="2 3" key="1">
    <citation type="submission" date="2016-11" db="EMBL/GenBank/DDBJ databases">
        <authorList>
            <person name="Jaros S."/>
            <person name="Januszkiewicz K."/>
            <person name="Wedrychowicz H."/>
        </authorList>
    </citation>
    <scope>NUCLEOTIDE SEQUENCE [LARGE SCALE GENOMIC DNA]</scope>
    <source>
        <strain evidence="2 3">DSM 6191</strain>
    </source>
</reference>
<dbReference type="AlphaFoldDB" id="A0A1M5ZUQ6"/>
<proteinExistence type="predicted"/>
<dbReference type="Proteomes" id="UP000184241">
    <property type="component" value="Unassembled WGS sequence"/>
</dbReference>
<feature type="region of interest" description="Disordered" evidence="1">
    <location>
        <begin position="142"/>
        <end position="165"/>
    </location>
</feature>
<evidence type="ECO:0008006" key="4">
    <source>
        <dbReference type="Google" id="ProtNLM"/>
    </source>
</evidence>
<dbReference type="InterPro" id="IPR008983">
    <property type="entry name" value="Tumour_necrosis_fac-like_dom"/>
</dbReference>
<protein>
    <recommendedName>
        <fullName evidence="4">Collagen triple helix repeat-containing protein</fullName>
    </recommendedName>
</protein>
<evidence type="ECO:0000256" key="1">
    <source>
        <dbReference type="SAM" id="MobiDB-lite"/>
    </source>
</evidence>
<name>A0A1M5ZUQ6_9CLOT</name>
<dbReference type="RefSeq" id="WP_139259362.1">
    <property type="nucleotide sequence ID" value="NZ_FQXU01000011.1"/>
</dbReference>
<dbReference type="Gene3D" id="2.60.120.40">
    <property type="match status" value="1"/>
</dbReference>
<organism evidence="2 3">
    <name type="scientific">Clostridium intestinale DSM 6191</name>
    <dbReference type="NCBI Taxonomy" id="1121320"/>
    <lineage>
        <taxon>Bacteria</taxon>
        <taxon>Bacillati</taxon>
        <taxon>Bacillota</taxon>
        <taxon>Clostridia</taxon>
        <taxon>Eubacteriales</taxon>
        <taxon>Clostridiaceae</taxon>
        <taxon>Clostridium</taxon>
    </lineage>
</organism>